<dbReference type="RefSeq" id="WP_012406454.1">
    <property type="nucleotide sequence ID" value="NZ_JAYLVJ010000087.1"/>
</dbReference>
<evidence type="ECO:0000313" key="1">
    <source>
        <dbReference type="EMBL" id="MEO1759723.1"/>
    </source>
</evidence>
<protein>
    <recommendedName>
        <fullName evidence="3">DUF4136 domain-containing protein</fullName>
    </recommendedName>
</protein>
<reference evidence="1 2" key="1">
    <citation type="submission" date="2024-01" db="EMBL/GenBank/DDBJ databases">
        <title>The diversity of rhizobia nodulating Mimosa spp. in eleven states of Brazil covering several biomes is determined by host plant, location, and edaphic factors.</title>
        <authorList>
            <person name="Rouws L."/>
            <person name="Barauna A."/>
            <person name="Beukes C."/>
            <person name="De Faria S.M."/>
            <person name="Gross E."/>
            <person name="Dos Reis Junior F.B."/>
            <person name="Simon M."/>
            <person name="Maluk M."/>
            <person name="Odee D.W."/>
            <person name="Kenicer G."/>
            <person name="Young J.P.W."/>
            <person name="Reis V.M."/>
            <person name="Zilli J."/>
            <person name="James E.K."/>
        </authorList>
    </citation>
    <scope>NUCLEOTIDE SEQUENCE [LARGE SCALE GENOMIC DNA]</scope>
    <source>
        <strain evidence="1 2">JHI1651</strain>
    </source>
</reference>
<evidence type="ECO:0008006" key="3">
    <source>
        <dbReference type="Google" id="ProtNLM"/>
    </source>
</evidence>
<organism evidence="1 2">
    <name type="scientific">Paraburkholderia caribensis</name>
    <dbReference type="NCBI Taxonomy" id="75105"/>
    <lineage>
        <taxon>Bacteria</taxon>
        <taxon>Pseudomonadati</taxon>
        <taxon>Pseudomonadota</taxon>
        <taxon>Betaproteobacteria</taxon>
        <taxon>Burkholderiales</taxon>
        <taxon>Burkholderiaceae</taxon>
        <taxon>Paraburkholderia</taxon>
    </lineage>
</organism>
<sequence>MTAQRKLENHIQALALTGALAFATGCTPAHYVTTEKPDYDPATSSRVRIQSGNDLQAASLRAGACYTNAWQTDPQRVSVDDGFWARYRYSSRSVVIGMPQSPRPWMRTDGLHFKDLIREYVVPAGQPITLSMSTAGDVGSGRYGGYSWSCKPSAMTFTPVAGQDYDVFLSVDESSRHARYCSVSVHRIDGNGLDEPVALRTAPKCPEDASAVTRSSSHN</sequence>
<dbReference type="Proteomes" id="UP001462961">
    <property type="component" value="Unassembled WGS sequence"/>
</dbReference>
<comment type="caution">
    <text evidence="1">The sequence shown here is derived from an EMBL/GenBank/DDBJ whole genome shotgun (WGS) entry which is preliminary data.</text>
</comment>
<keyword evidence="2" id="KW-1185">Reference proteome</keyword>
<evidence type="ECO:0000313" key="2">
    <source>
        <dbReference type="Proteomes" id="UP001462961"/>
    </source>
</evidence>
<gene>
    <name evidence="1" type="ORF">VOI32_38390</name>
</gene>
<accession>A0ABV0EA60</accession>
<proteinExistence type="predicted"/>
<dbReference type="EMBL" id="JAYLVJ010000087">
    <property type="protein sequence ID" value="MEO1759723.1"/>
    <property type="molecule type" value="Genomic_DNA"/>
</dbReference>
<name>A0ABV0EA60_9BURK</name>
<dbReference type="PROSITE" id="PS51257">
    <property type="entry name" value="PROKAR_LIPOPROTEIN"/>
    <property type="match status" value="1"/>
</dbReference>